<accession>A0A133VDE1</accession>
<dbReference type="Gene3D" id="3.40.30.10">
    <property type="entry name" value="Glutaredoxin"/>
    <property type="match status" value="1"/>
</dbReference>
<dbReference type="InterPro" id="IPR036388">
    <property type="entry name" value="WH-like_DNA-bd_sf"/>
</dbReference>
<organism evidence="1 2">
    <name type="scientific">candidate division MSBL1 archaeon SCGC-AAA261O19</name>
    <dbReference type="NCBI Taxonomy" id="1698277"/>
    <lineage>
        <taxon>Archaea</taxon>
        <taxon>Methanobacteriati</taxon>
        <taxon>Methanobacteriota</taxon>
        <taxon>candidate division MSBL1</taxon>
    </lineage>
</organism>
<dbReference type="CDD" id="cd03025">
    <property type="entry name" value="DsbA_FrnE_like"/>
    <property type="match status" value="1"/>
</dbReference>
<evidence type="ECO:0000313" key="2">
    <source>
        <dbReference type="Proteomes" id="UP000070076"/>
    </source>
</evidence>
<dbReference type="EMBL" id="LHYB01000029">
    <property type="protein sequence ID" value="KXB04462.1"/>
    <property type="molecule type" value="Genomic_DNA"/>
</dbReference>
<proteinExistence type="predicted"/>
<dbReference type="PANTHER" id="PTHR13887:SF47">
    <property type="entry name" value="CLPXP ADAPTER PROTEIN SPXH"/>
    <property type="match status" value="1"/>
</dbReference>
<dbReference type="SUPFAM" id="SSF52833">
    <property type="entry name" value="Thioredoxin-like"/>
    <property type="match status" value="1"/>
</dbReference>
<dbReference type="Proteomes" id="UP000070076">
    <property type="component" value="Unassembled WGS sequence"/>
</dbReference>
<dbReference type="InterPro" id="IPR036249">
    <property type="entry name" value="Thioredoxin-like_sf"/>
</dbReference>
<keyword evidence="2" id="KW-1185">Reference proteome</keyword>
<evidence type="ECO:0008006" key="3">
    <source>
        <dbReference type="Google" id="ProtNLM"/>
    </source>
</evidence>
<protein>
    <recommendedName>
        <fullName evidence="3">DSBA-like thioredoxin domain-containing protein</fullName>
    </recommendedName>
</protein>
<dbReference type="AlphaFoldDB" id="A0A133VDE1"/>
<dbReference type="Pfam" id="PF13743">
    <property type="entry name" value="Thioredoxin_5"/>
    <property type="match status" value="1"/>
</dbReference>
<gene>
    <name evidence="1" type="ORF">AKJ48_02485</name>
</gene>
<reference evidence="1 2" key="1">
    <citation type="journal article" date="2016" name="Sci. Rep.">
        <title>Metabolic traits of an uncultured archaeal lineage -MSBL1- from brine pools of the Red Sea.</title>
        <authorList>
            <person name="Mwirichia R."/>
            <person name="Alam I."/>
            <person name="Rashid M."/>
            <person name="Vinu M."/>
            <person name="Ba-Alawi W."/>
            <person name="Anthony Kamau A."/>
            <person name="Kamanda Ngugi D."/>
            <person name="Goker M."/>
            <person name="Klenk H.P."/>
            <person name="Bajic V."/>
            <person name="Stingl U."/>
        </authorList>
    </citation>
    <scope>NUCLEOTIDE SEQUENCE [LARGE SCALE GENOMIC DNA]</scope>
    <source>
        <strain evidence="1">SCGC-AAA261O19</strain>
    </source>
</reference>
<name>A0A133VDE1_9EURY</name>
<evidence type="ECO:0000313" key="1">
    <source>
        <dbReference type="EMBL" id="KXB04462.1"/>
    </source>
</evidence>
<sequence>MENSNQEDARLKITEFTDPWCTWCWGSEPILRRIMEAYGDQVEIDFVMGGLVEDMETFYDALNNISAPEHVPPPHWKEASERHGMPVDEKIWLEDPPRSTWPSNIAYKAAEFQGKKLAHKYLRRMREAAASEGKNLEKKEVLVELAEEVGLDREKFESDLKSDDAIKAFQEDRELSQSHGATGFPTFLIERREGEKWLRGYHSFRYFKELLEELEPDLEEEKPGTILEFVENYDHVATREVQEVFDLSKSEALEKLRKLENKGKIKSIERGNGLFWEPL</sequence>
<comment type="caution">
    <text evidence="1">The sequence shown here is derived from an EMBL/GenBank/DDBJ whole genome shotgun (WGS) entry which is preliminary data.</text>
</comment>
<dbReference type="PROSITE" id="PS00194">
    <property type="entry name" value="THIOREDOXIN_1"/>
    <property type="match status" value="1"/>
</dbReference>
<dbReference type="InterPro" id="IPR017937">
    <property type="entry name" value="Thioredoxin_CS"/>
</dbReference>
<dbReference type="PANTHER" id="PTHR13887">
    <property type="entry name" value="GLUTATHIONE S-TRANSFERASE KAPPA"/>
    <property type="match status" value="1"/>
</dbReference>
<dbReference type="Gene3D" id="1.10.10.10">
    <property type="entry name" value="Winged helix-like DNA-binding domain superfamily/Winged helix DNA-binding domain"/>
    <property type="match status" value="1"/>
</dbReference>